<organism evidence="3 4">
    <name type="scientific">Acetobacterium woodii (strain ATCC 29683 / DSM 1030 / JCM 2381 / KCTC 1655 / WB1)</name>
    <dbReference type="NCBI Taxonomy" id="931626"/>
    <lineage>
        <taxon>Bacteria</taxon>
        <taxon>Bacillati</taxon>
        <taxon>Bacillota</taxon>
        <taxon>Clostridia</taxon>
        <taxon>Eubacteriales</taxon>
        <taxon>Eubacteriaceae</taxon>
        <taxon>Acetobacterium</taxon>
    </lineage>
</organism>
<evidence type="ECO:0000313" key="4">
    <source>
        <dbReference type="Proteomes" id="UP000007177"/>
    </source>
</evidence>
<reference evidence="3 4" key="2">
    <citation type="journal article" date="2012" name="PLoS ONE">
        <title>An ancient pathway combining carbon dioxide fixation with the generation and utilization of a sodium ion gradient for ATP synthesis.</title>
        <authorList>
            <person name="Poehlein A."/>
            <person name="Schmidt S."/>
            <person name="Kaster A.K."/>
            <person name="Goenrich M."/>
            <person name="Vollmers J."/>
            <person name="Thurmer A."/>
            <person name="Bertsch J."/>
            <person name="Schuchmann K."/>
            <person name="Voigt B."/>
            <person name="Hecker M."/>
            <person name="Daniel R."/>
            <person name="Thauer R.K."/>
            <person name="Gottschalk G."/>
            <person name="Muller V."/>
        </authorList>
    </citation>
    <scope>NUCLEOTIDE SEQUENCE [LARGE SCALE GENOMIC DNA]</scope>
    <source>
        <strain evidence="4">ATCC 29683 / DSM 1030 / JCM 2381 / KCTC 1655 / WB1</strain>
    </source>
</reference>
<dbReference type="HOGENOM" id="CLU_010194_1_0_9"/>
<dbReference type="Pfam" id="PF13561">
    <property type="entry name" value="adh_short_C2"/>
    <property type="match status" value="1"/>
</dbReference>
<dbReference type="EC" id="1.1.1.100" evidence="3"/>
<evidence type="ECO:0000256" key="1">
    <source>
        <dbReference type="ARBA" id="ARBA00006484"/>
    </source>
</evidence>
<keyword evidence="2 3" id="KW-0560">Oxidoreductase</keyword>
<name>H6LDV3_ACEWD</name>
<dbReference type="GO" id="GO:0004316">
    <property type="term" value="F:3-oxoacyl-[acyl-carrier-protein] reductase (NADPH) activity"/>
    <property type="evidence" value="ECO:0007669"/>
    <property type="project" value="UniProtKB-EC"/>
</dbReference>
<dbReference type="FunFam" id="3.40.50.720:FF:000084">
    <property type="entry name" value="Short-chain dehydrogenase reductase"/>
    <property type="match status" value="1"/>
</dbReference>
<reference evidence="4" key="1">
    <citation type="submission" date="2011-07" db="EMBL/GenBank/DDBJ databases">
        <title>Complete genome sequence of Acetobacterium woodii.</title>
        <authorList>
            <person name="Poehlein A."/>
            <person name="Schmidt S."/>
            <person name="Kaster A.-K."/>
            <person name="Goenrich M."/>
            <person name="Vollmers J."/>
            <person name="Thuermer A."/>
            <person name="Gottschalk G."/>
            <person name="Thauer R.K."/>
            <person name="Daniel R."/>
            <person name="Mueller V."/>
        </authorList>
    </citation>
    <scope>NUCLEOTIDE SEQUENCE [LARGE SCALE GENOMIC DNA]</scope>
    <source>
        <strain evidence="4">ATCC 29683 / DSM 1030 / JCM 2381 / KCTC 1655 / WB1</strain>
    </source>
</reference>
<dbReference type="PRINTS" id="PR00080">
    <property type="entry name" value="SDRFAMILY"/>
</dbReference>
<dbReference type="Proteomes" id="UP000007177">
    <property type="component" value="Chromosome"/>
</dbReference>
<dbReference type="STRING" id="931626.Awo_c12120"/>
<dbReference type="KEGG" id="awo:Awo_c12120"/>
<sequence length="278" mass="29104">MCFKMNGNSQEFCEVDYMPNDINGKVAVITGAGSGIGRMTALELAGLGAKVVVADMSDAAGEESVKLIRDNGGEATFIKCNVTSEESVKNMVEKTVALYGRLDCAFNNAGIGPDGVKIKYGPLVDTEEADWDKIMAVNLKGVFLCLKHEIKQMLKQEKGGAIVNTSSIGGLKMAPGFGAYGPSKAGVVAVSQTAAIENAKAGIRVNIVCPGPISDTGLMSNTLAMNPNEADELREKVIPMGKLGTPLDVAHAVVWLLSDMAGHTTGQTFSVDGGMIIM</sequence>
<dbReference type="InterPro" id="IPR036291">
    <property type="entry name" value="NAD(P)-bd_dom_sf"/>
</dbReference>
<dbReference type="SUPFAM" id="SSF51735">
    <property type="entry name" value="NAD(P)-binding Rossmann-fold domains"/>
    <property type="match status" value="1"/>
</dbReference>
<dbReference type="Gene3D" id="3.40.50.720">
    <property type="entry name" value="NAD(P)-binding Rossmann-like Domain"/>
    <property type="match status" value="1"/>
</dbReference>
<proteinExistence type="inferred from homology"/>
<keyword evidence="4" id="KW-1185">Reference proteome</keyword>
<accession>H6LDV3</accession>
<dbReference type="GO" id="GO:0008206">
    <property type="term" value="P:bile acid metabolic process"/>
    <property type="evidence" value="ECO:0007669"/>
    <property type="project" value="UniProtKB-ARBA"/>
</dbReference>
<dbReference type="CDD" id="cd05233">
    <property type="entry name" value="SDR_c"/>
    <property type="match status" value="1"/>
</dbReference>
<dbReference type="eggNOG" id="COG1028">
    <property type="taxonomic scope" value="Bacteria"/>
</dbReference>
<dbReference type="EMBL" id="CP002987">
    <property type="protein sequence ID" value="AFA47996.1"/>
    <property type="molecule type" value="Genomic_DNA"/>
</dbReference>
<dbReference type="NCBIfam" id="NF005559">
    <property type="entry name" value="PRK07231.1"/>
    <property type="match status" value="1"/>
</dbReference>
<dbReference type="AlphaFoldDB" id="H6LDV3"/>
<dbReference type="PANTHER" id="PTHR24321:SF11">
    <property type="entry name" value="BLR0893 PROTEIN"/>
    <property type="match status" value="1"/>
</dbReference>
<comment type="similarity">
    <text evidence="1">Belongs to the short-chain dehydrogenases/reductases (SDR) family.</text>
</comment>
<evidence type="ECO:0000313" key="3">
    <source>
        <dbReference type="EMBL" id="AFA47996.1"/>
    </source>
</evidence>
<gene>
    <name evidence="3" type="primary">fabG1</name>
    <name evidence="3" type="ordered locus">Awo_c12120</name>
</gene>
<protein>
    <submittedName>
        <fullName evidence="3">3-oxoacyl-[acyl-carrier-protein] reductase FabG1</fullName>
        <ecNumber evidence="3">1.1.1.100</ecNumber>
    </submittedName>
</protein>
<dbReference type="PANTHER" id="PTHR24321">
    <property type="entry name" value="DEHYDROGENASES, SHORT CHAIN"/>
    <property type="match status" value="1"/>
</dbReference>
<dbReference type="PRINTS" id="PR00081">
    <property type="entry name" value="GDHRDH"/>
</dbReference>
<evidence type="ECO:0000256" key="2">
    <source>
        <dbReference type="ARBA" id="ARBA00023002"/>
    </source>
</evidence>
<dbReference type="InterPro" id="IPR002347">
    <property type="entry name" value="SDR_fam"/>
</dbReference>